<keyword evidence="3" id="KW-1185">Reference proteome</keyword>
<evidence type="ECO:0000313" key="3">
    <source>
        <dbReference type="Proteomes" id="UP000059113"/>
    </source>
</evidence>
<feature type="transmembrane region" description="Helical" evidence="1">
    <location>
        <begin position="32"/>
        <end position="54"/>
    </location>
</feature>
<dbReference type="STRING" id="1648404.CP97_01445"/>
<name>A0A0H4VD17_9SPHN</name>
<dbReference type="PATRIC" id="fig|1648404.4.peg.307"/>
<dbReference type="KEGG" id="ery:CP97_01445"/>
<sequence>MIARVLAWENRAREYLRAWAENSHIYQDRWSFQAPIMAVGIILICLFVLACWWKRPRPWHDPPQRFLRYAIMAAFCMAPLYALRIVSMHAFDRFLYSGPIRLNWLAEAAIVLAVLTCAVFTIRHFARNAHRTGRRKP</sequence>
<feature type="transmembrane region" description="Helical" evidence="1">
    <location>
        <begin position="104"/>
        <end position="126"/>
    </location>
</feature>
<reference evidence="2 3" key="1">
    <citation type="journal article" date="2015" name="Int. J. Syst. Evol. Microbiol.">
        <title>Erythrobacter atlanticus sp. nov., a bacterium from ocean sediment able to degrade polycyclic aromatic hydrocarbons.</title>
        <authorList>
            <person name="Zhuang L."/>
            <person name="Liu Y."/>
            <person name="Wang L."/>
            <person name="Wang W."/>
            <person name="Shao Z."/>
        </authorList>
    </citation>
    <scope>NUCLEOTIDE SEQUENCE [LARGE SCALE GENOMIC DNA]</scope>
    <source>
        <strain evidence="3">s21-N3</strain>
    </source>
</reference>
<proteinExistence type="predicted"/>
<keyword evidence="1" id="KW-0472">Membrane</keyword>
<reference evidence="3" key="2">
    <citation type="submission" date="2015-04" db="EMBL/GenBank/DDBJ databases">
        <title>The complete genome sequence of Erythrobacter sp. s21-N3.</title>
        <authorList>
            <person name="Zhuang L."/>
            <person name="Liu Y."/>
            <person name="Shao Z."/>
        </authorList>
    </citation>
    <scope>NUCLEOTIDE SEQUENCE [LARGE SCALE GENOMIC DNA]</scope>
    <source>
        <strain evidence="3">s21-N3</strain>
    </source>
</reference>
<dbReference type="Proteomes" id="UP000059113">
    <property type="component" value="Chromosome"/>
</dbReference>
<evidence type="ECO:0000313" key="2">
    <source>
        <dbReference type="EMBL" id="AKQ40999.1"/>
    </source>
</evidence>
<dbReference type="AlphaFoldDB" id="A0A0H4VD17"/>
<keyword evidence="1" id="KW-1133">Transmembrane helix</keyword>
<evidence type="ECO:0000256" key="1">
    <source>
        <dbReference type="SAM" id="Phobius"/>
    </source>
</evidence>
<organism evidence="2 3">
    <name type="scientific">Aurantiacibacter atlanticus</name>
    <dbReference type="NCBI Taxonomy" id="1648404"/>
    <lineage>
        <taxon>Bacteria</taxon>
        <taxon>Pseudomonadati</taxon>
        <taxon>Pseudomonadota</taxon>
        <taxon>Alphaproteobacteria</taxon>
        <taxon>Sphingomonadales</taxon>
        <taxon>Erythrobacteraceae</taxon>
        <taxon>Aurantiacibacter</taxon>
    </lineage>
</organism>
<protein>
    <submittedName>
        <fullName evidence="2">Uncharacterized protein</fullName>
    </submittedName>
</protein>
<keyword evidence="1" id="KW-0812">Transmembrane</keyword>
<gene>
    <name evidence="2" type="ORF">CP97_01445</name>
</gene>
<accession>A0A0H4VD17</accession>
<dbReference type="EMBL" id="CP011310">
    <property type="protein sequence ID" value="AKQ40999.1"/>
    <property type="molecule type" value="Genomic_DNA"/>
</dbReference>
<feature type="transmembrane region" description="Helical" evidence="1">
    <location>
        <begin position="66"/>
        <end position="84"/>
    </location>
</feature>